<dbReference type="InterPro" id="IPR007881">
    <property type="entry name" value="UNC-50"/>
</dbReference>
<evidence type="ECO:0000256" key="4">
    <source>
        <dbReference type="ARBA" id="ARBA00022989"/>
    </source>
</evidence>
<dbReference type="PANTHER" id="PTHR12841:SF6">
    <property type="entry name" value="PROTEIN UNC-50 HOMOLOG"/>
    <property type="match status" value="1"/>
</dbReference>
<dbReference type="AlphaFoldDB" id="A0A7S0JXF5"/>
<feature type="transmembrane region" description="Helical" evidence="6">
    <location>
        <begin position="148"/>
        <end position="173"/>
    </location>
</feature>
<keyword evidence="3 6" id="KW-0812">Transmembrane</keyword>
<accession>A0A7S0JXF5</accession>
<dbReference type="Pfam" id="PF05216">
    <property type="entry name" value="UNC-50"/>
    <property type="match status" value="1"/>
</dbReference>
<proteinExistence type="inferred from homology"/>
<feature type="transmembrane region" description="Helical" evidence="6">
    <location>
        <begin position="76"/>
        <end position="95"/>
    </location>
</feature>
<evidence type="ECO:0000256" key="1">
    <source>
        <dbReference type="ARBA" id="ARBA00004141"/>
    </source>
</evidence>
<evidence type="ECO:0000256" key="6">
    <source>
        <dbReference type="SAM" id="Phobius"/>
    </source>
</evidence>
<comment type="similarity">
    <text evidence="2">Belongs to the unc-50 family.</text>
</comment>
<comment type="subcellular location">
    <subcellularLocation>
        <location evidence="1">Membrane</location>
        <topology evidence="1">Multi-pass membrane protein</topology>
    </subcellularLocation>
</comment>
<reference evidence="7" key="1">
    <citation type="submission" date="2021-01" db="EMBL/GenBank/DDBJ databases">
        <authorList>
            <person name="Corre E."/>
            <person name="Pelletier E."/>
            <person name="Niang G."/>
            <person name="Scheremetjew M."/>
            <person name="Finn R."/>
            <person name="Kale V."/>
            <person name="Holt S."/>
            <person name="Cochrane G."/>
            <person name="Meng A."/>
            <person name="Brown T."/>
            <person name="Cohen L."/>
        </authorList>
    </citation>
    <scope>NUCLEOTIDE SEQUENCE</scope>
    <source>
        <strain evidence="7">E4-10</strain>
    </source>
</reference>
<evidence type="ECO:0000313" key="7">
    <source>
        <dbReference type="EMBL" id="CAD8563019.1"/>
    </source>
</evidence>
<keyword evidence="5 6" id="KW-0472">Membrane</keyword>
<dbReference type="GO" id="GO:0000139">
    <property type="term" value="C:Golgi membrane"/>
    <property type="evidence" value="ECO:0007669"/>
    <property type="project" value="TreeGrafter"/>
</dbReference>
<feature type="transmembrane region" description="Helical" evidence="6">
    <location>
        <begin position="221"/>
        <end position="240"/>
    </location>
</feature>
<name>A0A7S0JXF5_CAFRO</name>
<dbReference type="EMBL" id="HBET01010706">
    <property type="protein sequence ID" value="CAD8563019.1"/>
    <property type="molecule type" value="Transcribed_RNA"/>
</dbReference>
<dbReference type="PANTHER" id="PTHR12841">
    <property type="entry name" value="PROTEIN UNC-50 HOMOLOG"/>
    <property type="match status" value="1"/>
</dbReference>
<feature type="transmembrane region" description="Helical" evidence="6">
    <location>
        <begin position="179"/>
        <end position="200"/>
    </location>
</feature>
<protein>
    <recommendedName>
        <fullName evidence="8">Yip1 domain-containing protein</fullName>
    </recommendedName>
</protein>
<evidence type="ECO:0008006" key="8">
    <source>
        <dbReference type="Google" id="ProtNLM"/>
    </source>
</evidence>
<evidence type="ECO:0000256" key="3">
    <source>
        <dbReference type="ARBA" id="ARBA00022692"/>
    </source>
</evidence>
<feature type="transmembrane region" description="Helical" evidence="6">
    <location>
        <begin position="115"/>
        <end position="136"/>
    </location>
</feature>
<gene>
    <name evidence="7" type="ORF">CROE0942_LOCUS7396</name>
</gene>
<sequence length="254" mass="25915">MAGATAHGLPAGAGTGTGAAWTHTLSRAGRRLARFDMDLDLAAWHMTLVLGSVRLSQKLSKLHREHSGAWAREDPAMAFLCMCAASVVGASYSVALSPASLSLGGVLASLAWGGLLGVLWFVASGVACASAVWWALEHLGRDRPAGGVEWAFCFDLHCKGCVPLLLVAAAHLLLLPVMAAGWAGGAASNCFFALAVLLYWGAVDVGARALPQLEGRGPTSLLLPGAVALVAAVVASLAGADLMLEAASAFAVSF</sequence>
<organism evidence="7">
    <name type="scientific">Cafeteria roenbergensis</name>
    <name type="common">Marine flagellate</name>
    <dbReference type="NCBI Taxonomy" id="33653"/>
    <lineage>
        <taxon>Eukaryota</taxon>
        <taxon>Sar</taxon>
        <taxon>Stramenopiles</taxon>
        <taxon>Bigyra</taxon>
        <taxon>Opalozoa</taxon>
        <taxon>Bicosoecida</taxon>
        <taxon>Cafeteriaceae</taxon>
        <taxon>Cafeteria</taxon>
    </lineage>
</organism>
<evidence type="ECO:0000256" key="5">
    <source>
        <dbReference type="ARBA" id="ARBA00023136"/>
    </source>
</evidence>
<evidence type="ECO:0000256" key="2">
    <source>
        <dbReference type="ARBA" id="ARBA00006293"/>
    </source>
</evidence>
<keyword evidence="4 6" id="KW-1133">Transmembrane helix</keyword>